<proteinExistence type="predicted"/>
<gene>
    <name evidence="2" type="ORF">SO802_028556</name>
</gene>
<dbReference type="InterPro" id="IPR036397">
    <property type="entry name" value="RNaseH_sf"/>
</dbReference>
<sequence length="233" mass="26220">MRKQLTISEESVTSRNSVVHQRNQAAPPNINECISRSAEFFYLTQGANQPILRKSSHISWIKPSPGWHKLNIDASVLAALDHACGGGLIRDSSGDWVKGFFRKICTPSCLLVELWALRDGLIMARDLHIEKLIINVDALEVVNLLSHTKATNRLTQPIVDYCRNTLQAFQEVHLQHCFRETNRATNFLAKLGHSQLDPFVYYVSPPFGVMEVLTNDATSVLYTRTTRAVTVSF</sequence>
<evidence type="ECO:0000313" key="3">
    <source>
        <dbReference type="Proteomes" id="UP001459277"/>
    </source>
</evidence>
<reference evidence="2 3" key="1">
    <citation type="submission" date="2024-01" db="EMBL/GenBank/DDBJ databases">
        <title>A telomere-to-telomere, gap-free genome of sweet tea (Lithocarpus litseifolius).</title>
        <authorList>
            <person name="Zhou J."/>
        </authorList>
    </citation>
    <scope>NUCLEOTIDE SEQUENCE [LARGE SCALE GENOMIC DNA]</scope>
    <source>
        <strain evidence="2">Zhou-2022a</strain>
        <tissue evidence="2">Leaf</tissue>
    </source>
</reference>
<dbReference type="InterPro" id="IPR002156">
    <property type="entry name" value="RNaseH_domain"/>
</dbReference>
<evidence type="ECO:0000259" key="1">
    <source>
        <dbReference type="Pfam" id="PF13456"/>
    </source>
</evidence>
<accession>A0AAW2BR63</accession>
<dbReference type="AlphaFoldDB" id="A0AAW2BR63"/>
<dbReference type="InterPro" id="IPR012337">
    <property type="entry name" value="RNaseH-like_sf"/>
</dbReference>
<comment type="caution">
    <text evidence="2">The sequence shown here is derived from an EMBL/GenBank/DDBJ whole genome shotgun (WGS) entry which is preliminary data.</text>
</comment>
<protein>
    <recommendedName>
        <fullName evidence="1">RNase H type-1 domain-containing protein</fullName>
    </recommendedName>
</protein>
<organism evidence="2 3">
    <name type="scientific">Lithocarpus litseifolius</name>
    <dbReference type="NCBI Taxonomy" id="425828"/>
    <lineage>
        <taxon>Eukaryota</taxon>
        <taxon>Viridiplantae</taxon>
        <taxon>Streptophyta</taxon>
        <taxon>Embryophyta</taxon>
        <taxon>Tracheophyta</taxon>
        <taxon>Spermatophyta</taxon>
        <taxon>Magnoliopsida</taxon>
        <taxon>eudicotyledons</taxon>
        <taxon>Gunneridae</taxon>
        <taxon>Pentapetalae</taxon>
        <taxon>rosids</taxon>
        <taxon>fabids</taxon>
        <taxon>Fagales</taxon>
        <taxon>Fagaceae</taxon>
        <taxon>Lithocarpus</taxon>
    </lineage>
</organism>
<dbReference type="Pfam" id="PF13456">
    <property type="entry name" value="RVT_3"/>
    <property type="match status" value="1"/>
</dbReference>
<dbReference type="Gene3D" id="3.30.420.10">
    <property type="entry name" value="Ribonuclease H-like superfamily/Ribonuclease H"/>
    <property type="match status" value="1"/>
</dbReference>
<dbReference type="Proteomes" id="UP001459277">
    <property type="component" value="Unassembled WGS sequence"/>
</dbReference>
<dbReference type="PANTHER" id="PTHR47723">
    <property type="entry name" value="OS05G0353850 PROTEIN"/>
    <property type="match status" value="1"/>
</dbReference>
<dbReference type="GO" id="GO:0003676">
    <property type="term" value="F:nucleic acid binding"/>
    <property type="evidence" value="ECO:0007669"/>
    <property type="project" value="InterPro"/>
</dbReference>
<dbReference type="PANTHER" id="PTHR47723:SF19">
    <property type="entry name" value="POLYNUCLEOTIDYL TRANSFERASE, RIBONUCLEASE H-LIKE SUPERFAMILY PROTEIN"/>
    <property type="match status" value="1"/>
</dbReference>
<dbReference type="SUPFAM" id="SSF53098">
    <property type="entry name" value="Ribonuclease H-like"/>
    <property type="match status" value="1"/>
</dbReference>
<dbReference type="InterPro" id="IPR053151">
    <property type="entry name" value="RNase_H-like"/>
</dbReference>
<dbReference type="EMBL" id="JAZDWU010000010">
    <property type="protein sequence ID" value="KAK9988317.1"/>
    <property type="molecule type" value="Genomic_DNA"/>
</dbReference>
<dbReference type="GO" id="GO:0004523">
    <property type="term" value="F:RNA-DNA hybrid ribonuclease activity"/>
    <property type="evidence" value="ECO:0007669"/>
    <property type="project" value="InterPro"/>
</dbReference>
<keyword evidence="3" id="KW-1185">Reference proteome</keyword>
<feature type="domain" description="RNase H type-1" evidence="1">
    <location>
        <begin position="71"/>
        <end position="190"/>
    </location>
</feature>
<name>A0AAW2BR63_9ROSI</name>
<dbReference type="InterPro" id="IPR044730">
    <property type="entry name" value="RNase_H-like_dom_plant"/>
</dbReference>
<dbReference type="CDD" id="cd06222">
    <property type="entry name" value="RNase_H_like"/>
    <property type="match status" value="1"/>
</dbReference>
<evidence type="ECO:0000313" key="2">
    <source>
        <dbReference type="EMBL" id="KAK9988317.1"/>
    </source>
</evidence>